<keyword evidence="3" id="KW-1185">Reference proteome</keyword>
<dbReference type="AlphaFoldDB" id="A0A0D7A3G2"/>
<name>A0A0D7A3G2_9AGAR</name>
<accession>A0A0D7A3G2</accession>
<evidence type="ECO:0000313" key="2">
    <source>
        <dbReference type="EMBL" id="KIY44441.1"/>
    </source>
</evidence>
<evidence type="ECO:0000313" key="3">
    <source>
        <dbReference type="Proteomes" id="UP000054144"/>
    </source>
</evidence>
<dbReference type="Proteomes" id="UP000054144">
    <property type="component" value="Unassembled WGS sequence"/>
</dbReference>
<reference evidence="2 3" key="1">
    <citation type="journal article" date="2015" name="Fungal Genet. Biol.">
        <title>Evolution of novel wood decay mechanisms in Agaricales revealed by the genome sequences of Fistulina hepatica and Cylindrobasidium torrendii.</title>
        <authorList>
            <person name="Floudas D."/>
            <person name="Held B.W."/>
            <person name="Riley R."/>
            <person name="Nagy L.G."/>
            <person name="Koehler G."/>
            <person name="Ransdell A.S."/>
            <person name="Younus H."/>
            <person name="Chow J."/>
            <person name="Chiniquy J."/>
            <person name="Lipzen A."/>
            <person name="Tritt A."/>
            <person name="Sun H."/>
            <person name="Haridas S."/>
            <person name="LaButti K."/>
            <person name="Ohm R.A."/>
            <person name="Kues U."/>
            <person name="Blanchette R.A."/>
            <person name="Grigoriev I.V."/>
            <person name="Minto R.E."/>
            <person name="Hibbett D.S."/>
        </authorList>
    </citation>
    <scope>NUCLEOTIDE SEQUENCE [LARGE SCALE GENOMIC DNA]</scope>
    <source>
        <strain evidence="2 3">ATCC 64428</strain>
    </source>
</reference>
<keyword evidence="1" id="KW-0732">Signal</keyword>
<feature type="chain" id="PRO_5002315942" evidence="1">
    <location>
        <begin position="21"/>
        <end position="98"/>
    </location>
</feature>
<proteinExistence type="predicted"/>
<protein>
    <submittedName>
        <fullName evidence="2">Uncharacterized protein</fullName>
    </submittedName>
</protein>
<sequence length="98" mass="10605">MFYALFAFVLALSLFSAVHAFLYVTSPDEDTIYYGGESCTVTWLDNGDKPLLSSIGVSFAGLYTGDMQLVQSIEYIDVSSSHSLTFTPLAEAGPDSDD</sequence>
<dbReference type="EMBL" id="KN882092">
    <property type="protein sequence ID" value="KIY44441.1"/>
    <property type="molecule type" value="Genomic_DNA"/>
</dbReference>
<organism evidence="2 3">
    <name type="scientific">Fistulina hepatica ATCC 64428</name>
    <dbReference type="NCBI Taxonomy" id="1128425"/>
    <lineage>
        <taxon>Eukaryota</taxon>
        <taxon>Fungi</taxon>
        <taxon>Dikarya</taxon>
        <taxon>Basidiomycota</taxon>
        <taxon>Agaricomycotina</taxon>
        <taxon>Agaricomycetes</taxon>
        <taxon>Agaricomycetidae</taxon>
        <taxon>Agaricales</taxon>
        <taxon>Fistulinaceae</taxon>
        <taxon>Fistulina</taxon>
    </lineage>
</organism>
<dbReference type="OrthoDB" id="2432613at2759"/>
<feature type="signal peptide" evidence="1">
    <location>
        <begin position="1"/>
        <end position="20"/>
    </location>
</feature>
<gene>
    <name evidence="2" type="ORF">FISHEDRAFT_51327</name>
</gene>
<evidence type="ECO:0000256" key="1">
    <source>
        <dbReference type="SAM" id="SignalP"/>
    </source>
</evidence>